<dbReference type="GO" id="GO:0003677">
    <property type="term" value="F:DNA binding"/>
    <property type="evidence" value="ECO:0007669"/>
    <property type="project" value="InterPro"/>
</dbReference>
<protein>
    <submittedName>
        <fullName evidence="1">Response regulator protein</fullName>
    </submittedName>
</protein>
<dbReference type="SUPFAM" id="SSF46894">
    <property type="entry name" value="C-terminal effector domain of the bipartite response regulators"/>
    <property type="match status" value="1"/>
</dbReference>
<dbReference type="GO" id="GO:0006355">
    <property type="term" value="P:regulation of DNA-templated transcription"/>
    <property type="evidence" value="ECO:0007669"/>
    <property type="project" value="InterPro"/>
</dbReference>
<name>A0A8S5QE24_9CAUD</name>
<accession>A0A8S5QE24</accession>
<proteinExistence type="predicted"/>
<sequence>MNMICNSSLPSIKKYNHYYIISCCSYACEGATALFMHESEAPKRISCDQEYLSGDELLLFPESGEVCIFVYLNGSIDTILSALKKTASIICNTKCSSSVYIISDFPPAWVSFILSPLINNETLLSKVFCTDANLSCEQLLSQDFIRVESILSEGIKYKNRKIKRLSLRELAVAIRYYRGETVKNFSQTLGLPAKSVYVYRRNGVAKLTALKQWLNNERAKQSFK</sequence>
<evidence type="ECO:0000313" key="1">
    <source>
        <dbReference type="EMBL" id="DAE17057.1"/>
    </source>
</evidence>
<dbReference type="EMBL" id="BK015635">
    <property type="protein sequence ID" value="DAE17057.1"/>
    <property type="molecule type" value="Genomic_DNA"/>
</dbReference>
<organism evidence="1">
    <name type="scientific">Peduovirinae sp. ctGB41</name>
    <dbReference type="NCBI Taxonomy" id="2825070"/>
    <lineage>
        <taxon>Viruses</taxon>
        <taxon>Duplodnaviria</taxon>
        <taxon>Heunggongvirae</taxon>
        <taxon>Uroviricota</taxon>
        <taxon>Caudoviricetes</taxon>
        <taxon>Peduoviridae</taxon>
    </lineage>
</organism>
<dbReference type="InterPro" id="IPR016032">
    <property type="entry name" value="Sig_transdc_resp-reg_C-effctor"/>
</dbReference>
<reference evidence="1" key="1">
    <citation type="journal article" date="2021" name="Proc. Natl. Acad. Sci. U.S.A.">
        <title>A Catalog of Tens of Thousands of Viruses from Human Metagenomes Reveals Hidden Associations with Chronic Diseases.</title>
        <authorList>
            <person name="Tisza M.J."/>
            <person name="Buck C.B."/>
        </authorList>
    </citation>
    <scope>NUCLEOTIDE SEQUENCE</scope>
    <source>
        <strain evidence="1">CtGB41</strain>
    </source>
</reference>